<evidence type="ECO:0000313" key="8">
    <source>
        <dbReference type="EMBL" id="RXW20576.1"/>
    </source>
</evidence>
<comment type="similarity">
    <text evidence="2 5">Belongs to the ubiquitin-activating E1 family. ULA1 subfamily.</text>
</comment>
<dbReference type="Gene3D" id="3.40.50.12550">
    <property type="entry name" value="Ubiquitin-activating enzyme E1, inactive adenylation domain, subdomain 2"/>
    <property type="match status" value="1"/>
</dbReference>
<keyword evidence="4 5" id="KW-0833">Ubl conjugation pathway</keyword>
<evidence type="ECO:0000256" key="1">
    <source>
        <dbReference type="ARBA" id="ARBA00005032"/>
    </source>
</evidence>
<evidence type="ECO:0000313" key="9">
    <source>
        <dbReference type="Proteomes" id="UP000290288"/>
    </source>
</evidence>
<accession>A0A4Q2DMJ8</accession>
<proteinExistence type="inferred from homology"/>
<gene>
    <name evidence="8" type="ORF">EST38_g5274</name>
</gene>
<dbReference type="FunFam" id="3.40.50.720:FF:000475">
    <property type="entry name" value="NEDD8-activating enzyme E1 regulatory subunit"/>
    <property type="match status" value="1"/>
</dbReference>
<evidence type="ECO:0000256" key="4">
    <source>
        <dbReference type="ARBA" id="ARBA00022786"/>
    </source>
</evidence>
<keyword evidence="9" id="KW-1185">Reference proteome</keyword>
<evidence type="ECO:0000259" key="7">
    <source>
        <dbReference type="Pfam" id="PF00899"/>
    </source>
</evidence>
<name>A0A4Q2DMJ8_9AGAR</name>
<dbReference type="Pfam" id="PF00899">
    <property type="entry name" value="ThiF"/>
    <property type="match status" value="1"/>
</dbReference>
<dbReference type="InterPro" id="IPR030667">
    <property type="entry name" value="APP-BP1"/>
</dbReference>
<evidence type="ECO:0000256" key="6">
    <source>
        <dbReference type="SAM" id="MobiDB-lite"/>
    </source>
</evidence>
<feature type="domain" description="THIF-type NAD/FAD binding fold" evidence="7">
    <location>
        <begin position="28"/>
        <end position="148"/>
    </location>
</feature>
<dbReference type="GO" id="GO:0019781">
    <property type="term" value="F:NEDD8 activating enzyme activity"/>
    <property type="evidence" value="ECO:0007669"/>
    <property type="project" value="UniProtKB-UniRule"/>
</dbReference>
<dbReference type="OrthoDB" id="1708823at2759"/>
<dbReference type="Gene3D" id="3.40.50.720">
    <property type="entry name" value="NAD(P)-binding Rossmann-like Domain"/>
    <property type="match status" value="1"/>
</dbReference>
<dbReference type="InterPro" id="IPR000594">
    <property type="entry name" value="ThiF_NAD_FAD-bd"/>
</dbReference>
<dbReference type="PANTHER" id="PTHR10953">
    <property type="entry name" value="UBIQUITIN-ACTIVATING ENZYME E1"/>
    <property type="match status" value="1"/>
</dbReference>
<feature type="compositionally biased region" description="Polar residues" evidence="6">
    <location>
        <begin position="1"/>
        <end position="20"/>
    </location>
</feature>
<dbReference type="STRING" id="2316362.A0A4Q2DMJ8"/>
<dbReference type="GO" id="GO:0005737">
    <property type="term" value="C:cytoplasm"/>
    <property type="evidence" value="ECO:0007669"/>
    <property type="project" value="TreeGrafter"/>
</dbReference>
<dbReference type="GO" id="GO:0045116">
    <property type="term" value="P:protein neddylation"/>
    <property type="evidence" value="ECO:0007669"/>
    <property type="project" value="UniProtKB-UniRule"/>
</dbReference>
<comment type="pathway">
    <text evidence="1 5">Protein modification; protein neddylation.</text>
</comment>
<dbReference type="PIRSF" id="PIRSF039099">
    <property type="entry name" value="APP-BP1"/>
    <property type="match status" value="1"/>
</dbReference>
<feature type="region of interest" description="Disordered" evidence="6">
    <location>
        <begin position="1"/>
        <end position="25"/>
    </location>
</feature>
<evidence type="ECO:0000256" key="3">
    <source>
        <dbReference type="ARBA" id="ARBA00015407"/>
    </source>
</evidence>
<dbReference type="SUPFAM" id="SSF69572">
    <property type="entry name" value="Activating enzymes of the ubiquitin-like proteins"/>
    <property type="match status" value="1"/>
</dbReference>
<dbReference type="InterPro" id="IPR035985">
    <property type="entry name" value="Ubiquitin-activating_enz"/>
</dbReference>
<sequence>MSAGTESQSLESATTSIESQPDQKTRRYDRQLRLWAKSGQAALESAHLLVLSSSSTSTSILKNLVLPGVGQFTLLDRTITSPSDAGNNFFLEGLDSVGKPRAEEAVRLLLELNDGVKGHSIVEKDIQQVLSSEGESGVEWVKGFSLIIAHNLEKNALDQLSDLLWADFKSPPLVIIRSAGFLAEVFIQFHEHAIIDSHIDSTPSLRIDKPFPALLERSLAIDFENLDVTDHGHVPYVFILVRVLEEWKKSHDGNPPSTAAEKKEFKSLILNMRKKSDEENFEEAESQAYKCWTSTVVPSDIKSLFASSASSSNTPPHTKPFHILVKALEVYTSTVPPNTLPLSSTLPDMKASTKEYVEIQRLYKDRSVEEKNTFKGILANVIKEQGEDPNLIDDETIDSFVKNSHVLRLLSGKKWGWVDEDKAALTERAQTSSKQLGIHLALSALSSLHAKHAQAQATKQSQEGQNADFTPSLEELTAEAKAILPDGVELPEEDFDNAIGEAARSPTADLPNTAALLGGVVAQEVIKMITKQYVPIDGYCTIDLVETWTGVL</sequence>
<reference evidence="8 9" key="1">
    <citation type="submission" date="2019-01" db="EMBL/GenBank/DDBJ databases">
        <title>Draft genome sequence of Psathyrella aberdarensis IHI B618.</title>
        <authorList>
            <person name="Buettner E."/>
            <person name="Kellner H."/>
        </authorList>
    </citation>
    <scope>NUCLEOTIDE SEQUENCE [LARGE SCALE GENOMIC DNA]</scope>
    <source>
        <strain evidence="8 9">IHI B618</strain>
    </source>
</reference>
<evidence type="ECO:0000256" key="5">
    <source>
        <dbReference type="PIRNR" id="PIRNR039099"/>
    </source>
</evidence>
<comment type="caution">
    <text evidence="8">The sequence shown here is derived from an EMBL/GenBank/DDBJ whole genome shotgun (WGS) entry which is preliminary data.</text>
</comment>
<dbReference type="EMBL" id="SDEE01000142">
    <property type="protein sequence ID" value="RXW20576.1"/>
    <property type="molecule type" value="Genomic_DNA"/>
</dbReference>
<comment type="function">
    <text evidence="5">Regulatory subunit of the dimeric UBA3-ULA1 E1 enzyme.</text>
</comment>
<dbReference type="InterPro" id="IPR045886">
    <property type="entry name" value="ThiF/MoeB/HesA"/>
</dbReference>
<dbReference type="PANTHER" id="PTHR10953:SF29">
    <property type="entry name" value="NEDD8-ACTIVATING ENZYME E1 REGULATORY SUBUNIT"/>
    <property type="match status" value="1"/>
</dbReference>
<dbReference type="Proteomes" id="UP000290288">
    <property type="component" value="Unassembled WGS sequence"/>
</dbReference>
<dbReference type="AlphaFoldDB" id="A0A4Q2DMJ8"/>
<evidence type="ECO:0000256" key="2">
    <source>
        <dbReference type="ARBA" id="ARBA00006868"/>
    </source>
</evidence>
<organism evidence="8 9">
    <name type="scientific">Candolleomyces aberdarensis</name>
    <dbReference type="NCBI Taxonomy" id="2316362"/>
    <lineage>
        <taxon>Eukaryota</taxon>
        <taxon>Fungi</taxon>
        <taxon>Dikarya</taxon>
        <taxon>Basidiomycota</taxon>
        <taxon>Agaricomycotina</taxon>
        <taxon>Agaricomycetes</taxon>
        <taxon>Agaricomycetidae</taxon>
        <taxon>Agaricales</taxon>
        <taxon>Agaricineae</taxon>
        <taxon>Psathyrellaceae</taxon>
        <taxon>Candolleomyces</taxon>
    </lineage>
</organism>
<dbReference type="UniPathway" id="UPA00885"/>
<protein>
    <recommendedName>
        <fullName evidence="3 5">NEDD8-activating enzyme E1 regulatory subunit</fullName>
    </recommendedName>
</protein>